<feature type="non-terminal residue" evidence="2">
    <location>
        <position position="33"/>
    </location>
</feature>
<organism evidence="2 3">
    <name type="scientific">Trifolium medium</name>
    <dbReference type="NCBI Taxonomy" id="97028"/>
    <lineage>
        <taxon>Eukaryota</taxon>
        <taxon>Viridiplantae</taxon>
        <taxon>Streptophyta</taxon>
        <taxon>Embryophyta</taxon>
        <taxon>Tracheophyta</taxon>
        <taxon>Spermatophyta</taxon>
        <taxon>Magnoliopsida</taxon>
        <taxon>eudicotyledons</taxon>
        <taxon>Gunneridae</taxon>
        <taxon>Pentapetalae</taxon>
        <taxon>rosids</taxon>
        <taxon>fabids</taxon>
        <taxon>Fabales</taxon>
        <taxon>Fabaceae</taxon>
        <taxon>Papilionoideae</taxon>
        <taxon>50 kb inversion clade</taxon>
        <taxon>NPAAA clade</taxon>
        <taxon>Hologalegina</taxon>
        <taxon>IRL clade</taxon>
        <taxon>Trifolieae</taxon>
        <taxon>Trifolium</taxon>
    </lineage>
</organism>
<dbReference type="Proteomes" id="UP000265520">
    <property type="component" value="Unassembled WGS sequence"/>
</dbReference>
<evidence type="ECO:0000259" key="1">
    <source>
        <dbReference type="Pfam" id="PF25490"/>
    </source>
</evidence>
<sequence length="33" mass="3516">MSTKFHTFLTAEDGGGAAIVANRTSPSGWETFK</sequence>
<dbReference type="InterPro" id="IPR057232">
    <property type="entry name" value="DUF7910"/>
</dbReference>
<dbReference type="Pfam" id="PF25490">
    <property type="entry name" value="DUF7910"/>
    <property type="match status" value="1"/>
</dbReference>
<evidence type="ECO:0000313" key="2">
    <source>
        <dbReference type="EMBL" id="MCI30537.1"/>
    </source>
</evidence>
<dbReference type="AlphaFoldDB" id="A0A392R2Q4"/>
<dbReference type="EMBL" id="LXQA010180350">
    <property type="protein sequence ID" value="MCI30537.1"/>
    <property type="molecule type" value="Genomic_DNA"/>
</dbReference>
<proteinExistence type="predicted"/>
<reference evidence="2 3" key="1">
    <citation type="journal article" date="2018" name="Front. Plant Sci.">
        <title>Red Clover (Trifolium pratense) and Zigzag Clover (T. medium) - A Picture of Genomic Similarities and Differences.</title>
        <authorList>
            <person name="Dluhosova J."/>
            <person name="Istvanek J."/>
            <person name="Nedelnik J."/>
            <person name="Repkova J."/>
        </authorList>
    </citation>
    <scope>NUCLEOTIDE SEQUENCE [LARGE SCALE GENOMIC DNA]</scope>
    <source>
        <strain evidence="3">cv. 10/8</strain>
        <tissue evidence="2">Leaf</tissue>
    </source>
</reference>
<name>A0A392R2Q4_9FABA</name>
<keyword evidence="3" id="KW-1185">Reference proteome</keyword>
<feature type="domain" description="DUF7910" evidence="1">
    <location>
        <begin position="1"/>
        <end position="33"/>
    </location>
</feature>
<comment type="caution">
    <text evidence="2">The sequence shown here is derived from an EMBL/GenBank/DDBJ whole genome shotgun (WGS) entry which is preliminary data.</text>
</comment>
<accession>A0A392R2Q4</accession>
<protein>
    <submittedName>
        <fullName evidence="2">Glucan 13-beta-glucosidase</fullName>
    </submittedName>
</protein>
<evidence type="ECO:0000313" key="3">
    <source>
        <dbReference type="Proteomes" id="UP000265520"/>
    </source>
</evidence>